<dbReference type="GO" id="GO:0005886">
    <property type="term" value="C:plasma membrane"/>
    <property type="evidence" value="ECO:0007669"/>
    <property type="project" value="UniProtKB-SubCell"/>
</dbReference>
<dbReference type="Gene3D" id="3.30.70.270">
    <property type="match status" value="1"/>
</dbReference>
<dbReference type="InterPro" id="IPR003660">
    <property type="entry name" value="HAMP_dom"/>
</dbReference>
<dbReference type="AlphaFoldDB" id="A0A1H4C5Q0"/>
<dbReference type="GO" id="GO:0007165">
    <property type="term" value="P:signal transduction"/>
    <property type="evidence" value="ECO:0007669"/>
    <property type="project" value="InterPro"/>
</dbReference>
<dbReference type="PROSITE" id="PS50887">
    <property type="entry name" value="GGDEF"/>
    <property type="match status" value="1"/>
</dbReference>
<dbReference type="SUPFAM" id="SSF103190">
    <property type="entry name" value="Sensory domain-like"/>
    <property type="match status" value="1"/>
</dbReference>
<proteinExistence type="predicted"/>
<keyword evidence="3 6" id="KW-0812">Transmembrane</keyword>
<dbReference type="InterPro" id="IPR029151">
    <property type="entry name" value="Sensor-like_sf"/>
</dbReference>
<sequence length="616" mass="68304">MVARCHFLAGAIVFLTFVLMCDEMTEESRKKKVSLKVILICPYVALVICLAVAIGLLSYRTGTHAVKTVSEHLLQETVSRISQAVDRHVVGSVVALKTAFPEGLAAPTSIESDFDNILTRLWIATSLHADPNNYVYYGNVAGQAIGLYRHSDQLGELRVKYRAEDHRKRFQIAGLGGVPQFQSVEEKLFDPRVRPWFQVATTTQKDIWTSVYIDFGTLELVSTRARRVLGADGSLAGVVATDMSLRSLNEFVGSLNISPNGLAFIIEPNGDLIASSVSANIRTLEDGQRVRINAADSGHPLLNRIYQQLQLELSEGTDNLSVKTFFFVDDKGERINVAFDLFEDNAGLKWINVVALPDRDFMGGISQNLMLTVMLAVLATIIVVLIGLRILAWVTTDLNTLSVAVDKVGSGFVEEPITIRRNDEIGMLAKSFQAMQYRLQTDHLTGLPNRYAFEQMLNAAIEKAKANPESGKFAVFFVDINDFKLVNDCYGHDAGDQALIELALRLRTHVRQEDFVARYAGDEFVVLLAGVESRSDLIPVRKNLEVALAQPLISLEKTISIVSGAIGEAYFPEDGETSKDLLVCADKRMYCHKDEIKRQRKMDLSPECNTKEAVRP</sequence>
<dbReference type="InterPro" id="IPR000160">
    <property type="entry name" value="GGDEF_dom"/>
</dbReference>
<name>A0A1H4C5Q0_9BACT</name>
<dbReference type="EMBL" id="FNQN01000007">
    <property type="protein sequence ID" value="SEA55714.1"/>
    <property type="molecule type" value="Genomic_DNA"/>
</dbReference>
<dbReference type="SMART" id="SM00267">
    <property type="entry name" value="GGDEF"/>
    <property type="match status" value="1"/>
</dbReference>
<evidence type="ECO:0000259" key="7">
    <source>
        <dbReference type="PROSITE" id="PS50885"/>
    </source>
</evidence>
<dbReference type="SUPFAM" id="SSF158472">
    <property type="entry name" value="HAMP domain-like"/>
    <property type="match status" value="1"/>
</dbReference>
<keyword evidence="2" id="KW-1003">Cell membrane</keyword>
<evidence type="ECO:0000256" key="2">
    <source>
        <dbReference type="ARBA" id="ARBA00022475"/>
    </source>
</evidence>
<dbReference type="InterPro" id="IPR033479">
    <property type="entry name" value="dCache_1"/>
</dbReference>
<dbReference type="Gene3D" id="3.30.450.20">
    <property type="entry name" value="PAS domain"/>
    <property type="match status" value="1"/>
</dbReference>
<feature type="domain" description="HAMP" evidence="7">
    <location>
        <begin position="392"/>
        <end position="444"/>
    </location>
</feature>
<dbReference type="InterPro" id="IPR043128">
    <property type="entry name" value="Rev_trsase/Diguanyl_cyclase"/>
</dbReference>
<feature type="transmembrane region" description="Helical" evidence="6">
    <location>
        <begin position="369"/>
        <end position="394"/>
    </location>
</feature>
<dbReference type="SUPFAM" id="SSF55073">
    <property type="entry name" value="Nucleotide cyclase"/>
    <property type="match status" value="1"/>
</dbReference>
<evidence type="ECO:0000256" key="3">
    <source>
        <dbReference type="ARBA" id="ARBA00022692"/>
    </source>
</evidence>
<dbReference type="STRING" id="37625.SAMN05660420_02446"/>
<dbReference type="Pfam" id="PF00672">
    <property type="entry name" value="HAMP"/>
    <property type="match status" value="1"/>
</dbReference>
<evidence type="ECO:0000256" key="5">
    <source>
        <dbReference type="ARBA" id="ARBA00023136"/>
    </source>
</evidence>
<feature type="transmembrane region" description="Helical" evidence="6">
    <location>
        <begin position="37"/>
        <end position="57"/>
    </location>
</feature>
<evidence type="ECO:0000259" key="8">
    <source>
        <dbReference type="PROSITE" id="PS50887"/>
    </source>
</evidence>
<feature type="domain" description="GGDEF" evidence="8">
    <location>
        <begin position="471"/>
        <end position="606"/>
    </location>
</feature>
<comment type="subcellular location">
    <subcellularLocation>
        <location evidence="1">Cell membrane</location>
        <topology evidence="1">Multi-pass membrane protein</topology>
    </subcellularLocation>
</comment>
<reference evidence="9 10" key="1">
    <citation type="submission" date="2016-10" db="EMBL/GenBank/DDBJ databases">
        <authorList>
            <person name="de Groot N.N."/>
        </authorList>
    </citation>
    <scope>NUCLEOTIDE SEQUENCE [LARGE SCALE GENOMIC DNA]</scope>
    <source>
        <strain evidence="9 10">DSM 7343</strain>
    </source>
</reference>
<dbReference type="InterPro" id="IPR029787">
    <property type="entry name" value="Nucleotide_cyclase"/>
</dbReference>
<evidence type="ECO:0000256" key="6">
    <source>
        <dbReference type="SAM" id="Phobius"/>
    </source>
</evidence>
<gene>
    <name evidence="9" type="ORF">SAMN05660420_02446</name>
</gene>
<evidence type="ECO:0000256" key="4">
    <source>
        <dbReference type="ARBA" id="ARBA00022989"/>
    </source>
</evidence>
<dbReference type="PROSITE" id="PS50885">
    <property type="entry name" value="HAMP"/>
    <property type="match status" value="1"/>
</dbReference>
<evidence type="ECO:0000313" key="9">
    <source>
        <dbReference type="EMBL" id="SEA55714.1"/>
    </source>
</evidence>
<accession>A0A1H4C5Q0</accession>
<evidence type="ECO:0000313" key="10">
    <source>
        <dbReference type="Proteomes" id="UP000199409"/>
    </source>
</evidence>
<dbReference type="PANTHER" id="PTHR46663:SF2">
    <property type="entry name" value="GGDEF DOMAIN-CONTAINING PROTEIN"/>
    <property type="match status" value="1"/>
</dbReference>
<protein>
    <submittedName>
        <fullName evidence="9">Diguanylate cyclase (GGDEF) domain-containing protein</fullName>
    </submittedName>
</protein>
<keyword evidence="10" id="KW-1185">Reference proteome</keyword>
<dbReference type="InterPro" id="IPR052163">
    <property type="entry name" value="DGC-Regulatory_Protein"/>
</dbReference>
<evidence type="ECO:0000256" key="1">
    <source>
        <dbReference type="ARBA" id="ARBA00004651"/>
    </source>
</evidence>
<dbReference type="Pfam" id="PF02743">
    <property type="entry name" value="dCache_1"/>
    <property type="match status" value="1"/>
</dbReference>
<dbReference type="Proteomes" id="UP000199409">
    <property type="component" value="Unassembled WGS sequence"/>
</dbReference>
<dbReference type="CDD" id="cd06225">
    <property type="entry name" value="HAMP"/>
    <property type="match status" value="1"/>
</dbReference>
<dbReference type="CDD" id="cd01949">
    <property type="entry name" value="GGDEF"/>
    <property type="match status" value="1"/>
</dbReference>
<dbReference type="Gene3D" id="6.10.340.10">
    <property type="match status" value="1"/>
</dbReference>
<dbReference type="NCBIfam" id="TIGR00254">
    <property type="entry name" value="GGDEF"/>
    <property type="match status" value="1"/>
</dbReference>
<dbReference type="Pfam" id="PF00990">
    <property type="entry name" value="GGDEF"/>
    <property type="match status" value="1"/>
</dbReference>
<dbReference type="SMART" id="SM00304">
    <property type="entry name" value="HAMP"/>
    <property type="match status" value="1"/>
</dbReference>
<dbReference type="PANTHER" id="PTHR46663">
    <property type="entry name" value="DIGUANYLATE CYCLASE DGCT-RELATED"/>
    <property type="match status" value="1"/>
</dbReference>
<keyword evidence="4 6" id="KW-1133">Transmembrane helix</keyword>
<keyword evidence="5 6" id="KW-0472">Membrane</keyword>
<organism evidence="9 10">
    <name type="scientific">Desulfuromusa kysingii</name>
    <dbReference type="NCBI Taxonomy" id="37625"/>
    <lineage>
        <taxon>Bacteria</taxon>
        <taxon>Pseudomonadati</taxon>
        <taxon>Thermodesulfobacteriota</taxon>
        <taxon>Desulfuromonadia</taxon>
        <taxon>Desulfuromonadales</taxon>
        <taxon>Geopsychrobacteraceae</taxon>
        <taxon>Desulfuromusa</taxon>
    </lineage>
</organism>